<evidence type="ECO:0000256" key="1">
    <source>
        <dbReference type="SAM" id="MobiDB-lite"/>
    </source>
</evidence>
<feature type="region of interest" description="Disordered" evidence="1">
    <location>
        <begin position="29"/>
        <end position="58"/>
    </location>
</feature>
<evidence type="ECO:0000313" key="2">
    <source>
        <dbReference type="EMBL" id="EGW07661.1"/>
    </source>
</evidence>
<gene>
    <name evidence="2" type="ORF">I79_013644</name>
</gene>
<proteinExistence type="predicted"/>
<dbReference type="AlphaFoldDB" id="G3HS19"/>
<sequence length="58" mass="6654">MVHTFNPSTRGRQRQEDLCEFKASLVYRASSRTARATQRNSVSRSPPKTLSPHPNRKL</sequence>
<reference evidence="3" key="1">
    <citation type="journal article" date="2011" name="Nat. Biotechnol.">
        <title>The genomic sequence of the Chinese hamster ovary (CHO)-K1 cell line.</title>
        <authorList>
            <person name="Xu X."/>
            <person name="Nagarajan H."/>
            <person name="Lewis N.E."/>
            <person name="Pan S."/>
            <person name="Cai Z."/>
            <person name="Liu X."/>
            <person name="Chen W."/>
            <person name="Xie M."/>
            <person name="Wang W."/>
            <person name="Hammond S."/>
            <person name="Andersen M.R."/>
            <person name="Neff N."/>
            <person name="Passarelli B."/>
            <person name="Koh W."/>
            <person name="Fan H.C."/>
            <person name="Wang J."/>
            <person name="Gui Y."/>
            <person name="Lee K.H."/>
            <person name="Betenbaugh M.J."/>
            <person name="Quake S.R."/>
            <person name="Famili I."/>
            <person name="Palsson B.O."/>
            <person name="Wang J."/>
        </authorList>
    </citation>
    <scope>NUCLEOTIDE SEQUENCE [LARGE SCALE GENOMIC DNA]</scope>
    <source>
        <strain evidence="3">CHO K1 cell line</strain>
    </source>
</reference>
<protein>
    <submittedName>
        <fullName evidence="2">Uncharacterized protein</fullName>
    </submittedName>
</protein>
<organism evidence="2 3">
    <name type="scientific">Cricetulus griseus</name>
    <name type="common">Chinese hamster</name>
    <name type="synonym">Cricetulus barabensis griseus</name>
    <dbReference type="NCBI Taxonomy" id="10029"/>
    <lineage>
        <taxon>Eukaryota</taxon>
        <taxon>Metazoa</taxon>
        <taxon>Chordata</taxon>
        <taxon>Craniata</taxon>
        <taxon>Vertebrata</taxon>
        <taxon>Euteleostomi</taxon>
        <taxon>Mammalia</taxon>
        <taxon>Eutheria</taxon>
        <taxon>Euarchontoglires</taxon>
        <taxon>Glires</taxon>
        <taxon>Rodentia</taxon>
        <taxon>Myomorpha</taxon>
        <taxon>Muroidea</taxon>
        <taxon>Cricetidae</taxon>
        <taxon>Cricetinae</taxon>
        <taxon>Cricetulus</taxon>
    </lineage>
</organism>
<accession>G3HS19</accession>
<dbReference type="Proteomes" id="UP000001075">
    <property type="component" value="Unassembled WGS sequence"/>
</dbReference>
<evidence type="ECO:0000313" key="3">
    <source>
        <dbReference type="Proteomes" id="UP000001075"/>
    </source>
</evidence>
<name>G3HS19_CRIGR</name>
<dbReference type="EMBL" id="JH000649">
    <property type="protein sequence ID" value="EGW07661.1"/>
    <property type="molecule type" value="Genomic_DNA"/>
</dbReference>
<dbReference type="InParanoid" id="G3HS19"/>
<feature type="compositionally biased region" description="Polar residues" evidence="1">
    <location>
        <begin position="38"/>
        <end position="48"/>
    </location>
</feature>